<evidence type="ECO:0000313" key="2">
    <source>
        <dbReference type="Proteomes" id="UP001156398"/>
    </source>
</evidence>
<keyword evidence="2" id="KW-1185">Reference proteome</keyword>
<organism evidence="1 2">
    <name type="scientific">Streptantibioticus silvisoli</name>
    <dbReference type="NCBI Taxonomy" id="2705255"/>
    <lineage>
        <taxon>Bacteria</taxon>
        <taxon>Bacillati</taxon>
        <taxon>Actinomycetota</taxon>
        <taxon>Actinomycetes</taxon>
        <taxon>Kitasatosporales</taxon>
        <taxon>Streptomycetaceae</taxon>
        <taxon>Streptantibioticus</taxon>
    </lineage>
</organism>
<accession>A0ABT6VZN3</accession>
<gene>
    <name evidence="1" type="ORF">POF43_014715</name>
</gene>
<protein>
    <submittedName>
        <fullName evidence="1">Uncharacterized protein</fullName>
    </submittedName>
</protein>
<evidence type="ECO:0000313" key="1">
    <source>
        <dbReference type="EMBL" id="MDI5963950.1"/>
    </source>
</evidence>
<reference evidence="1 2" key="1">
    <citation type="submission" date="2023-05" db="EMBL/GenBank/DDBJ databases">
        <title>Streptantibioticus silvisoli sp. nov., acidotolerant actinomycetes 1 from pine litter.</title>
        <authorList>
            <person name="Swiecimska M."/>
            <person name="Golinska P."/>
            <person name="Sangal V."/>
            <person name="Wachnowicz B."/>
            <person name="Goodfellow M."/>
        </authorList>
    </citation>
    <scope>NUCLEOTIDE SEQUENCE [LARGE SCALE GENOMIC DNA]</scope>
    <source>
        <strain evidence="1 2">SL54</strain>
    </source>
</reference>
<dbReference type="Proteomes" id="UP001156398">
    <property type="component" value="Unassembled WGS sequence"/>
</dbReference>
<name>A0ABT6VZN3_9ACTN</name>
<comment type="caution">
    <text evidence="1">The sequence shown here is derived from an EMBL/GenBank/DDBJ whole genome shotgun (WGS) entry which is preliminary data.</text>
</comment>
<dbReference type="EMBL" id="JAAGKO020000019">
    <property type="protein sequence ID" value="MDI5963950.1"/>
    <property type="molecule type" value="Genomic_DNA"/>
</dbReference>
<sequence length="147" mass="16072">MSELLEFRMHDTEGGIVGLGSLLSLVPDNNWVWSVLDFDGIVQGATGLEYADFRQKIASSPQGYVMSWTQVREFATGVRQCFDLLLVAAGEHRLLDPERFTAGDFAGFPLVLTASDSTWWSVEIDAGIGGASALAARLRARYRVETG</sequence>
<proteinExistence type="predicted"/>